<dbReference type="STRING" id="1524460.IX84_05645"/>
<dbReference type="AlphaFoldDB" id="A0A098SAR6"/>
<dbReference type="RefSeq" id="WP_044217186.1">
    <property type="nucleotide sequence ID" value="NZ_JBKAGJ010000001.1"/>
</dbReference>
<reference evidence="1 2" key="1">
    <citation type="journal article" date="2014" name="Int. J. Syst. Evol. Microbiol.">
        <title>Phaeodactylibacter xiamenensis gen. nov., sp. nov., a member of the family Saprospiraceae isolated from the marine alga Phaeodactylum tricornutum.</title>
        <authorList>
            <person name="Chen Z.Jr."/>
            <person name="Lei X."/>
            <person name="Lai Q."/>
            <person name="Li Y."/>
            <person name="Zhang B."/>
            <person name="Zhang J."/>
            <person name="Zhang H."/>
            <person name="Yang L."/>
            <person name="Zheng W."/>
            <person name="Tian Y."/>
            <person name="Yu Z."/>
            <person name="Xu H.Jr."/>
            <person name="Zheng T."/>
        </authorList>
    </citation>
    <scope>NUCLEOTIDE SEQUENCE [LARGE SCALE GENOMIC DNA]</scope>
    <source>
        <strain evidence="1 2">KD52</strain>
    </source>
</reference>
<evidence type="ECO:0000313" key="2">
    <source>
        <dbReference type="Proteomes" id="UP000029736"/>
    </source>
</evidence>
<dbReference type="Proteomes" id="UP000029736">
    <property type="component" value="Unassembled WGS sequence"/>
</dbReference>
<organism evidence="1 2">
    <name type="scientific">Phaeodactylibacter xiamenensis</name>
    <dbReference type="NCBI Taxonomy" id="1524460"/>
    <lineage>
        <taxon>Bacteria</taxon>
        <taxon>Pseudomonadati</taxon>
        <taxon>Bacteroidota</taxon>
        <taxon>Saprospiria</taxon>
        <taxon>Saprospirales</taxon>
        <taxon>Haliscomenobacteraceae</taxon>
        <taxon>Phaeodactylibacter</taxon>
    </lineage>
</organism>
<gene>
    <name evidence="1" type="ORF">IX84_05645</name>
</gene>
<sequence>MKNTVASIQDRLRAISRSNGQNHQLILTRYFQERLLYRLAQSAYRSDFLLKGGTLLYAWEGLTTRPTLDVDLLGWQISNDLNSIKVIFQEICGIDYPKDCVIYNFSKLEVSKIVKEGNYTGVRIKVPVNLGQISQRLQIDIGFGDAVTPGPVEMVYPTLLPMDEPEILAYSKENLIAEKFEAMIALGELNSRMKDFYDLYSILTSDNSIDLGQLEAAILATFNRRRTRLTKDHPLFDPAFAKDKRRVTQWRGYLKKIKLDPGISLHQVMTIIQEKLESIYVSMLKNKNN</sequence>
<name>A0A098SAR6_9BACT</name>
<evidence type="ECO:0008006" key="3">
    <source>
        <dbReference type="Google" id="ProtNLM"/>
    </source>
</evidence>
<evidence type="ECO:0000313" key="1">
    <source>
        <dbReference type="EMBL" id="KGE89231.1"/>
    </source>
</evidence>
<dbReference type="InterPro" id="IPR014942">
    <property type="entry name" value="AbiEii"/>
</dbReference>
<comment type="caution">
    <text evidence="1">The sequence shown here is derived from an EMBL/GenBank/DDBJ whole genome shotgun (WGS) entry which is preliminary data.</text>
</comment>
<keyword evidence="2" id="KW-1185">Reference proteome</keyword>
<protein>
    <recommendedName>
        <fullName evidence="3">Nucleotidyl transferase AbiEii/AbiGii toxin family protein</fullName>
    </recommendedName>
</protein>
<dbReference type="OrthoDB" id="9808443at2"/>
<proteinExistence type="predicted"/>
<dbReference type="Pfam" id="PF08843">
    <property type="entry name" value="AbiEii"/>
    <property type="match status" value="1"/>
</dbReference>
<accession>A0A098SAR6</accession>
<dbReference type="EMBL" id="JPOS01000012">
    <property type="protein sequence ID" value="KGE89231.1"/>
    <property type="molecule type" value="Genomic_DNA"/>
</dbReference>